<keyword evidence="3" id="KW-0812">Transmembrane</keyword>
<dbReference type="InterPro" id="IPR043128">
    <property type="entry name" value="Rev_trsase/Diguanyl_cyclase"/>
</dbReference>
<evidence type="ECO:0000313" key="6">
    <source>
        <dbReference type="Proteomes" id="UP000326881"/>
    </source>
</evidence>
<dbReference type="SUPFAM" id="SSF55073">
    <property type="entry name" value="Nucleotide cyclase"/>
    <property type="match status" value="1"/>
</dbReference>
<protein>
    <recommendedName>
        <fullName evidence="1">diguanylate cyclase</fullName>
        <ecNumber evidence="1">2.7.7.65</ecNumber>
    </recommendedName>
</protein>
<sequence length="254" mass="26931">MNFGQRYSSATITSALRIAALGSACCAAISVGVLLILNLAAPDRPFLVGFAGAALISVFVAFPLLIKLQLKGAETRIIQEKLNFATRHDAVTKTLNGTAFAAAVEHYIDRRRRIATDAGGVMIAVVIDSLDAISRRYGPQWADTVMQSLAAIIQSSVRSGDLVARIASNELGVFLPGASVENAQDVGTRIRRRVSDAAFTAGEAHLTIDIRLGGAIFEGPTDFNHIRQLADDMAMQRGGADSDEALPISRLPAA</sequence>
<keyword evidence="3" id="KW-0472">Membrane</keyword>
<keyword evidence="6" id="KW-1185">Reference proteome</keyword>
<feature type="transmembrane region" description="Helical" evidence="3">
    <location>
        <begin position="46"/>
        <end position="66"/>
    </location>
</feature>
<evidence type="ECO:0000259" key="4">
    <source>
        <dbReference type="PROSITE" id="PS50887"/>
    </source>
</evidence>
<gene>
    <name evidence="5" type="ORF">FZ934_02535</name>
</gene>
<dbReference type="GO" id="GO:0052621">
    <property type="term" value="F:diguanylate cyclase activity"/>
    <property type="evidence" value="ECO:0007669"/>
    <property type="project" value="UniProtKB-EC"/>
</dbReference>
<dbReference type="SMART" id="SM00267">
    <property type="entry name" value="GGDEF"/>
    <property type="match status" value="1"/>
</dbReference>
<proteinExistence type="predicted"/>
<name>A0A5Q0C677_9HYPH</name>
<feature type="domain" description="GGDEF" evidence="4">
    <location>
        <begin position="118"/>
        <end position="250"/>
    </location>
</feature>
<evidence type="ECO:0000256" key="1">
    <source>
        <dbReference type="ARBA" id="ARBA00012528"/>
    </source>
</evidence>
<dbReference type="InterPro" id="IPR000160">
    <property type="entry name" value="GGDEF_dom"/>
</dbReference>
<accession>A0A5Q0C677</accession>
<dbReference type="PANTHER" id="PTHR45138">
    <property type="entry name" value="REGULATORY COMPONENTS OF SENSORY TRANSDUCTION SYSTEM"/>
    <property type="match status" value="1"/>
</dbReference>
<dbReference type="EMBL" id="CP043498">
    <property type="protein sequence ID" value="QFY59411.1"/>
    <property type="molecule type" value="Genomic_DNA"/>
</dbReference>
<dbReference type="InterPro" id="IPR029787">
    <property type="entry name" value="Nucleotide_cyclase"/>
</dbReference>
<keyword evidence="3" id="KW-1133">Transmembrane helix</keyword>
<feature type="transmembrane region" description="Helical" evidence="3">
    <location>
        <begin position="20"/>
        <end position="40"/>
    </location>
</feature>
<evidence type="ECO:0000256" key="2">
    <source>
        <dbReference type="ARBA" id="ARBA00034247"/>
    </source>
</evidence>
<dbReference type="NCBIfam" id="TIGR00254">
    <property type="entry name" value="GGDEF"/>
    <property type="match status" value="1"/>
</dbReference>
<dbReference type="Pfam" id="PF00990">
    <property type="entry name" value="GGDEF"/>
    <property type="match status" value="1"/>
</dbReference>
<reference evidence="5 6" key="1">
    <citation type="submission" date="2019-08" db="EMBL/GenBank/DDBJ databases">
        <title>Prosopis cineraria nodule microbiome.</title>
        <authorList>
            <person name="Ali R."/>
            <person name="Chaluvadi S.R."/>
            <person name="Wang X."/>
        </authorList>
    </citation>
    <scope>NUCLEOTIDE SEQUENCE [LARGE SCALE GENOMIC DNA]</scope>
    <source>
        <strain evidence="5 6">BG7</strain>
    </source>
</reference>
<dbReference type="AlphaFoldDB" id="A0A5Q0C677"/>
<dbReference type="Proteomes" id="UP000326881">
    <property type="component" value="Chromosome"/>
</dbReference>
<evidence type="ECO:0000313" key="5">
    <source>
        <dbReference type="EMBL" id="QFY59411.1"/>
    </source>
</evidence>
<dbReference type="KEGG" id="rgr:FZ934_02535"/>
<comment type="catalytic activity">
    <reaction evidence="2">
        <text>2 GTP = 3',3'-c-di-GMP + 2 diphosphate</text>
        <dbReference type="Rhea" id="RHEA:24898"/>
        <dbReference type="ChEBI" id="CHEBI:33019"/>
        <dbReference type="ChEBI" id="CHEBI:37565"/>
        <dbReference type="ChEBI" id="CHEBI:58805"/>
        <dbReference type="EC" id="2.7.7.65"/>
    </reaction>
</comment>
<dbReference type="PANTHER" id="PTHR45138:SF9">
    <property type="entry name" value="DIGUANYLATE CYCLASE DGCM-RELATED"/>
    <property type="match status" value="1"/>
</dbReference>
<organism evidence="5 6">
    <name type="scientific">Rhizobium grahamii</name>
    <dbReference type="NCBI Taxonomy" id="1120045"/>
    <lineage>
        <taxon>Bacteria</taxon>
        <taxon>Pseudomonadati</taxon>
        <taxon>Pseudomonadota</taxon>
        <taxon>Alphaproteobacteria</taxon>
        <taxon>Hyphomicrobiales</taxon>
        <taxon>Rhizobiaceae</taxon>
        <taxon>Rhizobium/Agrobacterium group</taxon>
        <taxon>Rhizobium</taxon>
    </lineage>
</organism>
<dbReference type="OrthoDB" id="9812260at2"/>
<evidence type="ECO:0000256" key="3">
    <source>
        <dbReference type="SAM" id="Phobius"/>
    </source>
</evidence>
<dbReference type="PROSITE" id="PS50887">
    <property type="entry name" value="GGDEF"/>
    <property type="match status" value="1"/>
</dbReference>
<dbReference type="RefSeq" id="WP_153269778.1">
    <property type="nucleotide sequence ID" value="NZ_CP043498.1"/>
</dbReference>
<dbReference type="Gene3D" id="3.30.70.270">
    <property type="match status" value="1"/>
</dbReference>
<dbReference type="InterPro" id="IPR050469">
    <property type="entry name" value="Diguanylate_Cyclase"/>
</dbReference>
<dbReference type="EC" id="2.7.7.65" evidence="1"/>